<dbReference type="GO" id="GO:0005763">
    <property type="term" value="C:mitochondrial small ribosomal subunit"/>
    <property type="evidence" value="ECO:0007669"/>
    <property type="project" value="InterPro"/>
</dbReference>
<reference evidence="11" key="1">
    <citation type="submission" date="2018-06" db="EMBL/GenBank/DDBJ databases">
        <title>Genome assembly of Danube salmon.</title>
        <authorList>
            <person name="Macqueen D.J."/>
            <person name="Gundappa M.K."/>
        </authorList>
    </citation>
    <scope>NUCLEOTIDE SEQUENCE [LARGE SCALE GENOMIC DNA]</scope>
</reference>
<organism evidence="10 11">
    <name type="scientific">Hucho hucho</name>
    <name type="common">huchen</name>
    <dbReference type="NCBI Taxonomy" id="62062"/>
    <lineage>
        <taxon>Eukaryota</taxon>
        <taxon>Metazoa</taxon>
        <taxon>Chordata</taxon>
        <taxon>Craniata</taxon>
        <taxon>Vertebrata</taxon>
        <taxon>Euteleostomi</taxon>
        <taxon>Actinopterygii</taxon>
        <taxon>Neopterygii</taxon>
        <taxon>Teleostei</taxon>
        <taxon>Protacanthopterygii</taxon>
        <taxon>Salmoniformes</taxon>
        <taxon>Salmonidae</taxon>
        <taxon>Salmoninae</taxon>
        <taxon>Hucho</taxon>
    </lineage>
</organism>
<dbReference type="Ensembl" id="ENSHHUT00000013194.1">
    <property type="protein sequence ID" value="ENSHHUP00000012780.1"/>
    <property type="gene ID" value="ENSHHUG00000007843.1"/>
</dbReference>
<sequence length="603" mass="67924">MYRILLLSVCRVRNRALHVDIREACLRSSKCDIVSLPICRATNGGVFNAFGTSSVTYCEKKQGPLPSKEENSALKDGEQKVAVKMVGEKVIELQDYVKMVAEQSEQRVGVKMEGVTESVKIEEILIQTEEVEKKLESKVEAAKESEKIEEIIQIKTEVEPVLEARMEAVKESKIEEIPVKMDNEKMEEIQTKTKLVPIPEVKPEDVKESEEMKETMLASKTEEVKQKLEVTMEVVKEGETIVEIQVKTEEVVDVKKEGDKVVEEQTLEVNKEEQQTEAPPKDEIQPVKSGKESLLDLLGAMKVEVTNKRKFKALKVQRTSETAARPKPAAMESTTSMFQEAAGMADVQAPAPSETLSPELVAAVSAAAATLPNQSQAESELLKKLRQHEAIGEAQKNGDVNNIGVIIADMKVGKKPNGRQNARPANQIRFDEDGRGYTHDRGITAELDGGLRRRRSLFSGKRLNIFTPSTEPEADTDIAAPTLWDMEFANQVALSTNQMPRNGFEEMIQWTKEGKLWQYPINNEAGLEAEAQVPFHEHVFLEKHLEEGFPRQGPVRHFMELVVSGLAKNPYYTVQQKREHIAWFRDYFHQKEEVLKEAEVYLN</sequence>
<feature type="region of interest" description="Disordered" evidence="9">
    <location>
        <begin position="267"/>
        <end position="287"/>
    </location>
</feature>
<keyword evidence="4" id="KW-0689">Ribosomal protein</keyword>
<evidence type="ECO:0000256" key="9">
    <source>
        <dbReference type="SAM" id="MobiDB-lite"/>
    </source>
</evidence>
<keyword evidence="6" id="KW-0687">Ribonucleoprotein</keyword>
<dbReference type="GeneTree" id="ENSGT00390000010017"/>
<evidence type="ECO:0000256" key="7">
    <source>
        <dbReference type="ARBA" id="ARBA00035133"/>
    </source>
</evidence>
<dbReference type="InterPro" id="IPR026299">
    <property type="entry name" value="MRP-S31"/>
</dbReference>
<comment type="similarity">
    <text evidence="2">Belongs to the mitochondrion-specific ribosomal protein mS31 family.</text>
</comment>
<evidence type="ECO:0000256" key="4">
    <source>
        <dbReference type="ARBA" id="ARBA00022980"/>
    </source>
</evidence>
<dbReference type="PANTHER" id="PTHR13231:SF3">
    <property type="entry name" value="SMALL RIBOSOMAL SUBUNIT PROTEIN MS31"/>
    <property type="match status" value="1"/>
</dbReference>
<evidence type="ECO:0000256" key="8">
    <source>
        <dbReference type="ARBA" id="ARBA00035363"/>
    </source>
</evidence>
<dbReference type="Pfam" id="PF15433">
    <property type="entry name" value="MRP-S31"/>
    <property type="match status" value="1"/>
</dbReference>
<dbReference type="Proteomes" id="UP000314982">
    <property type="component" value="Unassembled WGS sequence"/>
</dbReference>
<evidence type="ECO:0000256" key="6">
    <source>
        <dbReference type="ARBA" id="ARBA00023274"/>
    </source>
</evidence>
<protein>
    <recommendedName>
        <fullName evidence="7">Small ribosomal subunit protein mS31</fullName>
    </recommendedName>
    <alternativeName>
        <fullName evidence="8">28S ribosomal protein S31, mitochondrial</fullName>
    </alternativeName>
</protein>
<proteinExistence type="inferred from homology"/>
<evidence type="ECO:0000256" key="2">
    <source>
        <dbReference type="ARBA" id="ARBA00011057"/>
    </source>
</evidence>
<evidence type="ECO:0000256" key="3">
    <source>
        <dbReference type="ARBA" id="ARBA00022946"/>
    </source>
</evidence>
<evidence type="ECO:0000313" key="11">
    <source>
        <dbReference type="Proteomes" id="UP000314982"/>
    </source>
</evidence>
<dbReference type="PANTHER" id="PTHR13231">
    <property type="entry name" value="MITOCHONDRIAL RIBOSOMAL PROTEIN S31"/>
    <property type="match status" value="1"/>
</dbReference>
<dbReference type="STRING" id="62062.ENSHHUP00000012780"/>
<dbReference type="AlphaFoldDB" id="A0A4W5KQX4"/>
<reference evidence="10" key="2">
    <citation type="submission" date="2025-08" db="UniProtKB">
        <authorList>
            <consortium name="Ensembl"/>
        </authorList>
    </citation>
    <scope>IDENTIFICATION</scope>
</reference>
<name>A0A4W5KQX4_9TELE</name>
<evidence type="ECO:0000256" key="1">
    <source>
        <dbReference type="ARBA" id="ARBA00004173"/>
    </source>
</evidence>
<reference evidence="10" key="3">
    <citation type="submission" date="2025-09" db="UniProtKB">
        <authorList>
            <consortium name="Ensembl"/>
        </authorList>
    </citation>
    <scope>IDENTIFICATION</scope>
</reference>
<keyword evidence="5" id="KW-0496">Mitochondrion</keyword>
<keyword evidence="11" id="KW-1185">Reference proteome</keyword>
<accession>A0A4W5KQX4</accession>
<evidence type="ECO:0000313" key="10">
    <source>
        <dbReference type="Ensembl" id="ENSHHUP00000012780.1"/>
    </source>
</evidence>
<evidence type="ECO:0000256" key="5">
    <source>
        <dbReference type="ARBA" id="ARBA00023128"/>
    </source>
</evidence>
<comment type="subcellular location">
    <subcellularLocation>
        <location evidence="1">Mitochondrion</location>
    </subcellularLocation>
</comment>
<keyword evidence="3" id="KW-0809">Transit peptide</keyword>
<dbReference type="GO" id="GO:0003735">
    <property type="term" value="F:structural constituent of ribosome"/>
    <property type="evidence" value="ECO:0007669"/>
    <property type="project" value="InterPro"/>
</dbReference>